<feature type="domain" description="ABC-type glycine betaine transport system substrate-binding" evidence="1">
    <location>
        <begin position="1"/>
        <end position="52"/>
    </location>
</feature>
<organism evidence="2 3">
    <name type="scientific">Desulfotruncus arcticus DSM 17038</name>
    <dbReference type="NCBI Taxonomy" id="1121424"/>
    <lineage>
        <taxon>Bacteria</taxon>
        <taxon>Bacillati</taxon>
        <taxon>Bacillota</taxon>
        <taxon>Clostridia</taxon>
        <taxon>Eubacteriales</taxon>
        <taxon>Desulfallaceae</taxon>
        <taxon>Desulfotruncus</taxon>
    </lineage>
</organism>
<name>A0A1I2ZYC1_9FIRM</name>
<dbReference type="GO" id="GO:0043190">
    <property type="term" value="C:ATP-binding cassette (ABC) transporter complex"/>
    <property type="evidence" value="ECO:0007669"/>
    <property type="project" value="InterPro"/>
</dbReference>
<dbReference type="EMBL" id="FOOX01000046">
    <property type="protein sequence ID" value="SFH42833.1"/>
    <property type="molecule type" value="Genomic_DNA"/>
</dbReference>
<evidence type="ECO:0000313" key="2">
    <source>
        <dbReference type="EMBL" id="SFH42833.1"/>
    </source>
</evidence>
<evidence type="ECO:0000313" key="3">
    <source>
        <dbReference type="Proteomes" id="UP000199337"/>
    </source>
</evidence>
<dbReference type="AlphaFoldDB" id="A0A1I2ZYC1"/>
<dbReference type="Proteomes" id="UP000199337">
    <property type="component" value="Unassembled WGS sequence"/>
</dbReference>
<dbReference type="InterPro" id="IPR007210">
    <property type="entry name" value="ABC_Gly_betaine_transp_sub-bd"/>
</dbReference>
<reference evidence="3" key="1">
    <citation type="submission" date="2016-10" db="EMBL/GenBank/DDBJ databases">
        <authorList>
            <person name="Varghese N."/>
            <person name="Submissions S."/>
        </authorList>
    </citation>
    <scope>NUCLEOTIDE SEQUENCE [LARGE SCALE GENOMIC DNA]</scope>
    <source>
        <strain evidence="3">DSM 17038</strain>
    </source>
</reference>
<dbReference type="GO" id="GO:0022857">
    <property type="term" value="F:transmembrane transporter activity"/>
    <property type="evidence" value="ECO:0007669"/>
    <property type="project" value="InterPro"/>
</dbReference>
<dbReference type="SUPFAM" id="SSF53850">
    <property type="entry name" value="Periplasmic binding protein-like II"/>
    <property type="match status" value="1"/>
</dbReference>
<dbReference type="Gene3D" id="3.40.190.10">
    <property type="entry name" value="Periplasmic binding protein-like II"/>
    <property type="match status" value="1"/>
</dbReference>
<proteinExistence type="predicted"/>
<sequence>MFAKWDLKYLDDPKNIIQGKETQFIATMVKKGLKDEAPAVYQILDNFKWEPKQK</sequence>
<accession>A0A1I2ZYC1</accession>
<keyword evidence="3" id="KW-1185">Reference proteome</keyword>
<dbReference type="Pfam" id="PF04069">
    <property type="entry name" value="OpuAC"/>
    <property type="match status" value="1"/>
</dbReference>
<dbReference type="STRING" id="341036.SAMN05660649_05168"/>
<evidence type="ECO:0000259" key="1">
    <source>
        <dbReference type="Pfam" id="PF04069"/>
    </source>
</evidence>
<gene>
    <name evidence="2" type="ORF">SAMN05660649_05168</name>
</gene>
<protein>
    <submittedName>
        <fullName evidence="2">Substrate binding domain of ABC-type glycine betaine transport system</fullName>
    </submittedName>
</protein>
<dbReference type="RefSeq" id="WP_274377597.1">
    <property type="nucleotide sequence ID" value="NZ_FOOX01000046.1"/>
</dbReference>